<dbReference type="Gene3D" id="1.10.238.10">
    <property type="entry name" value="EF-hand"/>
    <property type="match status" value="1"/>
</dbReference>
<organism evidence="1 2">
    <name type="scientific">Phaeodactylum tricornutum (strain CCAP 1055/1)</name>
    <dbReference type="NCBI Taxonomy" id="556484"/>
    <lineage>
        <taxon>Eukaryota</taxon>
        <taxon>Sar</taxon>
        <taxon>Stramenopiles</taxon>
        <taxon>Ochrophyta</taxon>
        <taxon>Bacillariophyta</taxon>
        <taxon>Bacillariophyceae</taxon>
        <taxon>Bacillariophycidae</taxon>
        <taxon>Naviculales</taxon>
        <taxon>Phaeodactylaceae</taxon>
        <taxon>Phaeodactylum</taxon>
    </lineage>
</organism>
<dbReference type="Proteomes" id="UP000000759">
    <property type="component" value="Chromosome 6"/>
</dbReference>
<sequence length="248" mass="27465">MGNLVSASGQNLATVAVSNYMSITKNQVVQIRNEVLALTNQEGKIRRHFFAIAMYVFWDLTGDSIVPAQDFVAGFCVLACPNHSLADVLKFAMEIIDLEESELITTNELVNLLKTSFFGDRVLETKQVYEVVDGVFDCTAPVYESTGTMSHQECIQLLLKEPLVRKMVKTTPEKTTPFPTDRPFVKTRLEDESLMSTDVSSVGLSPYAIKAKQSGAASRQMSSYDESSIRLYPLAKINLLPSMSVETS</sequence>
<evidence type="ECO:0000313" key="2">
    <source>
        <dbReference type="Proteomes" id="UP000000759"/>
    </source>
</evidence>
<dbReference type="GeneID" id="7199984"/>
<protein>
    <submittedName>
        <fullName evidence="1">Uncharacterized protein</fullName>
    </submittedName>
</protein>
<evidence type="ECO:0000313" key="1">
    <source>
        <dbReference type="EMBL" id="EEC49143.1"/>
    </source>
</evidence>
<dbReference type="PaxDb" id="2850-Phatr45353"/>
<dbReference type="EMBL" id="CM000609">
    <property type="protein sequence ID" value="EEC49143.1"/>
    <property type="molecule type" value="Genomic_DNA"/>
</dbReference>
<reference evidence="2" key="2">
    <citation type="submission" date="2008-08" db="EMBL/GenBank/DDBJ databases">
        <authorList>
            <consortium name="Diatom Consortium"/>
            <person name="Grigoriev I."/>
            <person name="Grimwood J."/>
            <person name="Kuo A."/>
            <person name="Otillar R.P."/>
            <person name="Salamov A."/>
            <person name="Detter J.C."/>
            <person name="Lindquist E."/>
            <person name="Shapiro H."/>
            <person name="Lucas S."/>
            <person name="Glavina del Rio T."/>
            <person name="Pitluck S."/>
            <person name="Rokhsar D."/>
            <person name="Bowler C."/>
        </authorList>
    </citation>
    <scope>GENOME REANNOTATION</scope>
    <source>
        <strain evidence="2">CCAP 1055/1</strain>
    </source>
</reference>
<gene>
    <name evidence="1" type="ORF">PHATRDRAFT_45353</name>
</gene>
<dbReference type="OrthoDB" id="54882at2759"/>
<dbReference type="RefSeq" id="XP_002179320.1">
    <property type="nucleotide sequence ID" value="XM_002179284.1"/>
</dbReference>
<dbReference type="KEGG" id="pti:PHATRDRAFT_45353"/>
<dbReference type="AlphaFoldDB" id="B7FXD9"/>
<dbReference type="InParanoid" id="B7FXD9"/>
<dbReference type="HOGENOM" id="CLU_1100306_0_0_1"/>
<reference evidence="1 2" key="1">
    <citation type="journal article" date="2008" name="Nature">
        <title>The Phaeodactylum genome reveals the evolutionary history of diatom genomes.</title>
        <authorList>
            <person name="Bowler C."/>
            <person name="Allen A.E."/>
            <person name="Badger J.H."/>
            <person name="Grimwood J."/>
            <person name="Jabbari K."/>
            <person name="Kuo A."/>
            <person name="Maheswari U."/>
            <person name="Martens C."/>
            <person name="Maumus F."/>
            <person name="Otillar R.P."/>
            <person name="Rayko E."/>
            <person name="Salamov A."/>
            <person name="Vandepoele K."/>
            <person name="Beszteri B."/>
            <person name="Gruber A."/>
            <person name="Heijde M."/>
            <person name="Katinka M."/>
            <person name="Mock T."/>
            <person name="Valentin K."/>
            <person name="Verret F."/>
            <person name="Berges J.A."/>
            <person name="Brownlee C."/>
            <person name="Cadoret J.P."/>
            <person name="Chiovitti A."/>
            <person name="Choi C.J."/>
            <person name="Coesel S."/>
            <person name="De Martino A."/>
            <person name="Detter J.C."/>
            <person name="Durkin C."/>
            <person name="Falciatore A."/>
            <person name="Fournet J."/>
            <person name="Haruta M."/>
            <person name="Huysman M.J."/>
            <person name="Jenkins B.D."/>
            <person name="Jiroutova K."/>
            <person name="Jorgensen R.E."/>
            <person name="Joubert Y."/>
            <person name="Kaplan A."/>
            <person name="Kroger N."/>
            <person name="Kroth P.G."/>
            <person name="La Roche J."/>
            <person name="Lindquist E."/>
            <person name="Lommer M."/>
            <person name="Martin-Jezequel V."/>
            <person name="Lopez P.J."/>
            <person name="Lucas S."/>
            <person name="Mangogna M."/>
            <person name="McGinnis K."/>
            <person name="Medlin L.K."/>
            <person name="Montsant A."/>
            <person name="Oudot-Le Secq M.P."/>
            <person name="Napoli C."/>
            <person name="Obornik M."/>
            <person name="Parker M.S."/>
            <person name="Petit J.L."/>
            <person name="Porcel B.M."/>
            <person name="Poulsen N."/>
            <person name="Robison M."/>
            <person name="Rychlewski L."/>
            <person name="Rynearson T.A."/>
            <person name="Schmutz J."/>
            <person name="Shapiro H."/>
            <person name="Siaut M."/>
            <person name="Stanley M."/>
            <person name="Sussman M.R."/>
            <person name="Taylor A.R."/>
            <person name="Vardi A."/>
            <person name="von Dassow P."/>
            <person name="Vyverman W."/>
            <person name="Willis A."/>
            <person name="Wyrwicz L.S."/>
            <person name="Rokhsar D.S."/>
            <person name="Weissenbach J."/>
            <person name="Armbrust E.V."/>
            <person name="Green B.R."/>
            <person name="Van de Peer Y."/>
            <person name="Grigoriev I.V."/>
        </authorList>
    </citation>
    <scope>NUCLEOTIDE SEQUENCE [LARGE SCALE GENOMIC DNA]</scope>
    <source>
        <strain evidence="1 2">CCAP 1055/1</strain>
    </source>
</reference>
<keyword evidence="2" id="KW-1185">Reference proteome</keyword>
<accession>B7FXD9</accession>
<proteinExistence type="predicted"/>
<dbReference type="SUPFAM" id="SSF47473">
    <property type="entry name" value="EF-hand"/>
    <property type="match status" value="1"/>
</dbReference>
<dbReference type="InterPro" id="IPR011992">
    <property type="entry name" value="EF-hand-dom_pair"/>
</dbReference>
<name>B7FXD9_PHATC</name>